<feature type="domain" description="AB hydrolase-1" evidence="1">
    <location>
        <begin position="6"/>
        <end position="102"/>
    </location>
</feature>
<dbReference type="InterPro" id="IPR029058">
    <property type="entry name" value="AB_hydrolase_fold"/>
</dbReference>
<dbReference type="EMBL" id="UINC01001227">
    <property type="protein sequence ID" value="SUZ74925.1"/>
    <property type="molecule type" value="Genomic_DNA"/>
</dbReference>
<dbReference type="InterPro" id="IPR050471">
    <property type="entry name" value="AB_hydrolase"/>
</dbReference>
<dbReference type="PANTHER" id="PTHR43433">
    <property type="entry name" value="HYDROLASE, ALPHA/BETA FOLD FAMILY PROTEIN"/>
    <property type="match status" value="1"/>
</dbReference>
<accession>A0A381Q6F3</accession>
<proteinExistence type="predicted"/>
<dbReference type="AlphaFoldDB" id="A0A381Q6F3"/>
<dbReference type="Gene3D" id="3.40.50.1820">
    <property type="entry name" value="alpha/beta hydrolase"/>
    <property type="match status" value="1"/>
</dbReference>
<dbReference type="Pfam" id="PF00561">
    <property type="entry name" value="Abhydrolase_1"/>
    <property type="match status" value="1"/>
</dbReference>
<feature type="non-terminal residue" evidence="2">
    <location>
        <position position="1"/>
    </location>
</feature>
<evidence type="ECO:0000313" key="2">
    <source>
        <dbReference type="EMBL" id="SUZ74925.1"/>
    </source>
</evidence>
<reference evidence="2" key="1">
    <citation type="submission" date="2018-05" db="EMBL/GenBank/DDBJ databases">
        <authorList>
            <person name="Lanie J.A."/>
            <person name="Ng W.-L."/>
            <person name="Kazmierczak K.M."/>
            <person name="Andrzejewski T.M."/>
            <person name="Davidsen T.M."/>
            <person name="Wayne K.J."/>
            <person name="Tettelin H."/>
            <person name="Glass J.I."/>
            <person name="Rusch D."/>
            <person name="Podicherti R."/>
            <person name="Tsui H.-C.T."/>
            <person name="Winkler M.E."/>
        </authorList>
    </citation>
    <scope>NUCLEOTIDE SEQUENCE</scope>
</reference>
<protein>
    <recommendedName>
        <fullName evidence="1">AB hydrolase-1 domain-containing protein</fullName>
    </recommendedName>
</protein>
<sequence length="267" mass="29414">VGGDGPWIVLTPGGRGALEGSRYLGNRLAGKGFRVLLHDRRNCGASEIRIEGEISEQEIWADDVYALLQQLQATPVIAGGGSAGCRLSLLLALRHPEAVRGLLLWWVTGGHVASTQLGHAYYGQFIEAAKNGGMDAVCQTDYFAARIDSNPRNRNYLLGLNPDEFIHTMSMWRDFFVEGAQLPVIGASEKDLASIKLPTCIVPGNDPVHPKSRGEDLHHLMTGSEICYIHTEAEQKKLADRNPGDVMREIGTRLGDIFIEFLERHRF</sequence>
<organism evidence="2">
    <name type="scientific">marine metagenome</name>
    <dbReference type="NCBI Taxonomy" id="408172"/>
    <lineage>
        <taxon>unclassified sequences</taxon>
        <taxon>metagenomes</taxon>
        <taxon>ecological metagenomes</taxon>
    </lineage>
</organism>
<evidence type="ECO:0000259" key="1">
    <source>
        <dbReference type="Pfam" id="PF00561"/>
    </source>
</evidence>
<gene>
    <name evidence="2" type="ORF">METZ01_LOCUS27779</name>
</gene>
<name>A0A381Q6F3_9ZZZZ</name>
<dbReference type="PANTHER" id="PTHR43433:SF5">
    <property type="entry name" value="AB HYDROLASE-1 DOMAIN-CONTAINING PROTEIN"/>
    <property type="match status" value="1"/>
</dbReference>
<dbReference type="SUPFAM" id="SSF53474">
    <property type="entry name" value="alpha/beta-Hydrolases"/>
    <property type="match status" value="1"/>
</dbReference>
<dbReference type="InterPro" id="IPR000073">
    <property type="entry name" value="AB_hydrolase_1"/>
</dbReference>